<organism evidence="9 10">
    <name type="scientific">Keguizhuia sedimenti</name>
    <dbReference type="NCBI Taxonomy" id="3064264"/>
    <lineage>
        <taxon>Bacteria</taxon>
        <taxon>Pseudomonadati</taxon>
        <taxon>Pseudomonadota</taxon>
        <taxon>Betaproteobacteria</taxon>
        <taxon>Burkholderiales</taxon>
        <taxon>Oxalobacteraceae</taxon>
        <taxon>Keguizhuia</taxon>
    </lineage>
</organism>
<evidence type="ECO:0000256" key="8">
    <source>
        <dbReference type="HAMAP-Rule" id="MF_01818"/>
    </source>
</evidence>
<dbReference type="Pfam" id="PF23023">
    <property type="entry name" value="Anti-Pycsar_Apyc1"/>
    <property type="match status" value="1"/>
</dbReference>
<dbReference type="SUPFAM" id="SSF56281">
    <property type="entry name" value="Metallo-hydrolase/oxidoreductase"/>
    <property type="match status" value="1"/>
</dbReference>
<protein>
    <recommendedName>
        <fullName evidence="8">Ribonuclease Z</fullName>
        <shortName evidence="8">RNase Z</shortName>
        <ecNumber evidence="8">3.1.26.11</ecNumber>
    </recommendedName>
    <alternativeName>
        <fullName evidence="8">tRNA 3 endonuclease</fullName>
    </alternativeName>
    <alternativeName>
        <fullName evidence="8">tRNase Z</fullName>
    </alternativeName>
</protein>
<comment type="similarity">
    <text evidence="8">Belongs to the RNase Z family.</text>
</comment>
<gene>
    <name evidence="8" type="primary">rnz</name>
    <name evidence="9" type="ORF">Q8A64_13385</name>
</gene>
<keyword evidence="3 8" id="KW-0540">Nuclease</keyword>
<dbReference type="EMBL" id="JAUYVH010000009">
    <property type="protein sequence ID" value="MDQ9171401.1"/>
    <property type="molecule type" value="Genomic_DNA"/>
</dbReference>
<keyword evidence="10" id="KW-1185">Reference proteome</keyword>
<comment type="subunit">
    <text evidence="1 8">Homodimer.</text>
</comment>
<evidence type="ECO:0000313" key="9">
    <source>
        <dbReference type="EMBL" id="MDQ9171401.1"/>
    </source>
</evidence>
<reference evidence="9 10" key="1">
    <citation type="submission" date="2023-08" db="EMBL/GenBank/DDBJ databases">
        <title>Oxalobacteraceae gen .nov., isolated from river sludge outside the plant.</title>
        <authorList>
            <person name="Zhao S.Y."/>
        </authorList>
    </citation>
    <scope>NUCLEOTIDE SEQUENCE [LARGE SCALE GENOMIC DNA]</scope>
    <source>
        <strain evidence="9 10">R-40</strain>
    </source>
</reference>
<evidence type="ECO:0000256" key="7">
    <source>
        <dbReference type="ARBA" id="ARBA00022833"/>
    </source>
</evidence>
<keyword evidence="6 8" id="KW-0378">Hydrolase</keyword>
<feature type="binding site" evidence="8">
    <location>
        <position position="62"/>
    </location>
    <ligand>
        <name>Zn(2+)</name>
        <dbReference type="ChEBI" id="CHEBI:29105"/>
        <label>1</label>
        <note>catalytic</note>
    </ligand>
</feature>
<evidence type="ECO:0000256" key="3">
    <source>
        <dbReference type="ARBA" id="ARBA00022722"/>
    </source>
</evidence>
<feature type="binding site" evidence="8">
    <location>
        <position position="140"/>
    </location>
    <ligand>
        <name>Zn(2+)</name>
        <dbReference type="ChEBI" id="CHEBI:29105"/>
        <label>1</label>
        <note>catalytic</note>
    </ligand>
</feature>
<dbReference type="Proteomes" id="UP001225596">
    <property type="component" value="Unassembled WGS sequence"/>
</dbReference>
<keyword evidence="5 8" id="KW-0255">Endonuclease</keyword>
<dbReference type="RefSeq" id="WP_338437340.1">
    <property type="nucleotide sequence ID" value="NZ_JAUYVH010000009.1"/>
</dbReference>
<dbReference type="PANTHER" id="PTHR46018">
    <property type="entry name" value="ZINC PHOSPHODIESTERASE ELAC PROTEIN 1"/>
    <property type="match status" value="1"/>
</dbReference>
<name>A0ABU1BQW6_9BURK</name>
<dbReference type="GO" id="GO:0042781">
    <property type="term" value="F:3'-tRNA processing endoribonuclease activity"/>
    <property type="evidence" value="ECO:0007669"/>
    <property type="project" value="UniProtKB-EC"/>
</dbReference>
<dbReference type="PANTHER" id="PTHR46018:SF2">
    <property type="entry name" value="ZINC PHOSPHODIESTERASE ELAC PROTEIN 1"/>
    <property type="match status" value="1"/>
</dbReference>
<comment type="caution">
    <text evidence="9">The sequence shown here is derived from an EMBL/GenBank/DDBJ whole genome shotgun (WGS) entry which is preliminary data.</text>
</comment>
<feature type="binding site" evidence="8">
    <location>
        <position position="64"/>
    </location>
    <ligand>
        <name>Zn(2+)</name>
        <dbReference type="ChEBI" id="CHEBI:29105"/>
        <label>1</label>
        <note>catalytic</note>
    </ligand>
</feature>
<feature type="active site" description="Proton acceptor" evidence="8">
    <location>
        <position position="66"/>
    </location>
</feature>
<evidence type="ECO:0000313" key="10">
    <source>
        <dbReference type="Proteomes" id="UP001225596"/>
    </source>
</evidence>
<sequence length="321" mass="35309">MEILFLGTSSGAPTKSRNMSALSIRSTGAKQWYLVDCGEGTQHRILHTNFSLFHLSGIFITHIHGDHCYGLPGLLASAGMLNRTARMHIVGPPSVRRFVEGVIDTTELRLPYPIDYIEIENSAAIDSFDDVQVQATPLSHRVPSFAYSFTEKAVEGKLDVAKLKSSGIPTGPAWSSIQQGRDLTLPDGRAVSAADYLLPRRKARKIIVGGDNDQPGLLTAEAQDADVLIHEATYTEEGLLKAGPAPQHSSAWRVALFAHEAKIRNLVLTHFSPRYHGHNEGKALLMELEKEAKSVYKGRLFMANDLDRYALDKKGILSRLD</sequence>
<dbReference type="CDD" id="cd07717">
    <property type="entry name" value="RNaseZ_ZiPD-like_MBL-fold"/>
    <property type="match status" value="1"/>
</dbReference>
<comment type="cofactor">
    <cofactor evidence="8">
        <name>Zn(2+)</name>
        <dbReference type="ChEBI" id="CHEBI:29105"/>
    </cofactor>
    <text evidence="8">Binds 2 Zn(2+) ions.</text>
</comment>
<evidence type="ECO:0000256" key="6">
    <source>
        <dbReference type="ARBA" id="ARBA00022801"/>
    </source>
</evidence>
<comment type="function">
    <text evidence="8">Zinc phosphodiesterase, which displays some tRNA 3'-processing endonuclease activity. Probably involved in tRNA maturation, by removing a 3'-trailer from precursor tRNA.</text>
</comment>
<feature type="binding site" evidence="8">
    <location>
        <position position="211"/>
    </location>
    <ligand>
        <name>Zn(2+)</name>
        <dbReference type="ChEBI" id="CHEBI:29105"/>
        <label>1</label>
        <note>catalytic</note>
    </ligand>
</feature>
<evidence type="ECO:0000256" key="2">
    <source>
        <dbReference type="ARBA" id="ARBA00022694"/>
    </source>
</evidence>
<comment type="catalytic activity">
    <reaction evidence="8">
        <text>Endonucleolytic cleavage of RNA, removing extra 3' nucleotides from tRNA precursor, generating 3' termini of tRNAs. A 3'-hydroxy group is left at the tRNA terminus and a 5'-phosphoryl group is left at the trailer molecule.</text>
        <dbReference type="EC" id="3.1.26.11"/>
    </reaction>
</comment>
<dbReference type="HAMAP" id="MF_01818">
    <property type="entry name" value="RNase_Z_BN"/>
    <property type="match status" value="1"/>
</dbReference>
<keyword evidence="4 8" id="KW-0479">Metal-binding</keyword>
<feature type="binding site" evidence="8">
    <location>
        <position position="270"/>
    </location>
    <ligand>
        <name>Zn(2+)</name>
        <dbReference type="ChEBI" id="CHEBI:29105"/>
        <label>2</label>
        <note>catalytic</note>
    </ligand>
</feature>
<dbReference type="Gene3D" id="3.60.15.10">
    <property type="entry name" value="Ribonuclease Z/Hydroxyacylglutathione hydrolase-like"/>
    <property type="match status" value="1"/>
</dbReference>
<dbReference type="InterPro" id="IPR013471">
    <property type="entry name" value="RNase_Z/BN"/>
</dbReference>
<dbReference type="InterPro" id="IPR036866">
    <property type="entry name" value="RibonucZ/Hydroxyglut_hydro"/>
</dbReference>
<feature type="binding site" evidence="8">
    <location>
        <position position="66"/>
    </location>
    <ligand>
        <name>Zn(2+)</name>
        <dbReference type="ChEBI" id="CHEBI:29105"/>
        <label>2</label>
        <note>catalytic</note>
    </ligand>
</feature>
<evidence type="ECO:0000256" key="1">
    <source>
        <dbReference type="ARBA" id="ARBA00011738"/>
    </source>
</evidence>
<evidence type="ECO:0000256" key="5">
    <source>
        <dbReference type="ARBA" id="ARBA00022759"/>
    </source>
</evidence>
<feature type="binding site" evidence="8">
    <location>
        <position position="67"/>
    </location>
    <ligand>
        <name>Zn(2+)</name>
        <dbReference type="ChEBI" id="CHEBI:29105"/>
        <label>2</label>
        <note>catalytic</note>
    </ligand>
</feature>
<accession>A0ABU1BQW6</accession>
<feature type="binding site" evidence="8">
    <location>
        <position position="211"/>
    </location>
    <ligand>
        <name>Zn(2+)</name>
        <dbReference type="ChEBI" id="CHEBI:29105"/>
        <label>2</label>
        <note>catalytic</note>
    </ligand>
</feature>
<keyword evidence="7 8" id="KW-0862">Zinc</keyword>
<keyword evidence="2 8" id="KW-0819">tRNA processing</keyword>
<dbReference type="NCBIfam" id="NF000801">
    <property type="entry name" value="PRK00055.1-3"/>
    <property type="match status" value="1"/>
</dbReference>
<proteinExistence type="inferred from homology"/>
<dbReference type="EC" id="3.1.26.11" evidence="8"/>
<evidence type="ECO:0000256" key="4">
    <source>
        <dbReference type="ARBA" id="ARBA00022723"/>
    </source>
</evidence>